<protein>
    <recommendedName>
        <fullName evidence="6">MYND-type domain-containing protein</fullName>
    </recommendedName>
</protein>
<sequence>MSYKSKKHMYLKKEIDSLFHKPFYDKCYVSLTEFTAEEIANYKLSLIKNKDKTPEEVDHISKNNNTLKDNKTSKSDKRSKDDKKSKDVKTSRDDKKSKDVKTSRDDKKSKDVKTSRDDKKSKDVKTPKDDKTTKENTSIDDEPAKKKQKLDTNGIDVLKFVLSREGETHKFKSQFKSSLKLNKEIASTSTAEEVPIVVDCQEPIVIDCEESTTSANSSATNVKQKLWVKDLKKMMDADNYIKWLKIINYKNKPNHPTNGMKKLAVAKLPISGTIRKPLSGLKVADLKHDVYVKKYKKEHLVKIERLYKKYFSKSVQDAIVIIANILNIISISNKHYKTRVDESFKKRSEAEKLKKRCDANRLHGRHKKILETKLKINFVDVVSSFEFSEFDTAFHMFFLSILTVLRVLDHRQFKRGGIFKNVILLVRDSLKNSDCDHPKIFSMFRSKTFQPDCVDLISLIENSQDIDSGVSNRMSLFFVSTVNSWEYFQAVIDAVTGDSNEDLALLIDNATFQCSINSEFKDPIDSSNAQYSDDKIPATQTIPSTINSDEIIQNWSLAKYPDGTFQQIPVLKGNKTQTIGNTAVKPSILTGQTLNTFYQSFSSSLHDKTFEPSTSKVIPTNKCFVVAPTISHSPFVKLTASLSKTALPIPATPTTFVIIKPAVPNNISMANSSLNRAEGKTIIVGNKQYKFVKGPTGELRAVVNKTKTFVKPPPTIKTKCYSRNCTKPVTIMCSSCTSVKYCSNICQQHDWYDGHINDCHHLLNKK</sequence>
<name>A0A8R2D5B0_ACYPI</name>
<evidence type="ECO:0000256" key="2">
    <source>
        <dbReference type="ARBA" id="ARBA00022771"/>
    </source>
</evidence>
<dbReference type="Proteomes" id="UP000007819">
    <property type="component" value="Chromosome A2"/>
</dbReference>
<dbReference type="GO" id="GO:0008270">
    <property type="term" value="F:zinc ion binding"/>
    <property type="evidence" value="ECO:0007669"/>
    <property type="project" value="UniProtKB-KW"/>
</dbReference>
<reference evidence="8" key="1">
    <citation type="submission" date="2010-06" db="EMBL/GenBank/DDBJ databases">
        <authorList>
            <person name="Jiang H."/>
            <person name="Abraham K."/>
            <person name="Ali S."/>
            <person name="Alsbrooks S.L."/>
            <person name="Anim B.N."/>
            <person name="Anosike U.S."/>
            <person name="Attaway T."/>
            <person name="Bandaranaike D.P."/>
            <person name="Battles P.K."/>
            <person name="Bell S.N."/>
            <person name="Bell A.V."/>
            <person name="Beltran B."/>
            <person name="Bickham C."/>
            <person name="Bustamante Y."/>
            <person name="Caleb T."/>
            <person name="Canada A."/>
            <person name="Cardenas V."/>
            <person name="Carter K."/>
            <person name="Chacko J."/>
            <person name="Chandrabose M.N."/>
            <person name="Chavez D."/>
            <person name="Chavez A."/>
            <person name="Chen L."/>
            <person name="Chu H.-S."/>
            <person name="Claassen K.J."/>
            <person name="Cockrell R."/>
            <person name="Collins M."/>
            <person name="Cooper J.A."/>
            <person name="Cree A."/>
            <person name="Curry S.M."/>
            <person name="Da Y."/>
            <person name="Dao M.D."/>
            <person name="Das B."/>
            <person name="Davila M.-L."/>
            <person name="Davy-Carroll L."/>
            <person name="Denson S."/>
            <person name="Dinh H."/>
            <person name="Ebong V.E."/>
            <person name="Edwards J.R."/>
            <person name="Egan A."/>
            <person name="El-Daye J."/>
            <person name="Escobedo L."/>
            <person name="Fernandez S."/>
            <person name="Fernando P.R."/>
            <person name="Flagg N."/>
            <person name="Forbes L.D."/>
            <person name="Fowler R.G."/>
            <person name="Fu Q."/>
            <person name="Gabisi R.A."/>
            <person name="Ganer J."/>
            <person name="Garbino Pronczuk A."/>
            <person name="Garcia R.M."/>
            <person name="Garner T."/>
            <person name="Garrett T.E."/>
            <person name="Gonzalez D.A."/>
            <person name="Hamid H."/>
            <person name="Hawkins E.S."/>
            <person name="Hirani K."/>
            <person name="Hogues M.E."/>
            <person name="Hollins B."/>
            <person name="Hsiao C.-H."/>
            <person name="Jabil R."/>
            <person name="James M.L."/>
            <person name="Jhangiani S.N."/>
            <person name="Johnson B."/>
            <person name="Johnson Q."/>
            <person name="Joshi V."/>
            <person name="Kalu J.B."/>
            <person name="Kam C."/>
            <person name="Kashfia A."/>
            <person name="Keebler J."/>
            <person name="Kisamo H."/>
            <person name="Kovar C.L."/>
            <person name="Lago L.A."/>
            <person name="Lai C.-Y."/>
            <person name="Laidlaw J."/>
            <person name="Lara F."/>
            <person name="Le T.-K."/>
            <person name="Lee S.L."/>
            <person name="Legall F.H."/>
            <person name="Lemon S.J."/>
            <person name="Lewis L.R."/>
            <person name="Li B."/>
            <person name="Liu Y."/>
            <person name="Liu Y.-S."/>
            <person name="Lopez J."/>
            <person name="Lozado R.J."/>
            <person name="Lu J."/>
            <person name="Madu R.C."/>
            <person name="Maheshwari M."/>
            <person name="Maheshwari R."/>
            <person name="Malloy K."/>
            <person name="Martinez E."/>
            <person name="Mathew T."/>
            <person name="Mercado I.C."/>
            <person name="Mercado C."/>
            <person name="Meyer B."/>
            <person name="Montgomery K."/>
            <person name="Morgan M.B."/>
            <person name="Munidasa M."/>
            <person name="Nazareth L.V."/>
            <person name="Nelson J."/>
            <person name="Ng B.M."/>
            <person name="Nguyen N.B."/>
            <person name="Nguyen P.Q."/>
            <person name="Nguyen T."/>
            <person name="Obregon M."/>
            <person name="Okwuonu G.O."/>
            <person name="Onwere C.G."/>
            <person name="Orozco G."/>
            <person name="Parra A."/>
            <person name="Patel S."/>
            <person name="Patil S."/>
            <person name="Perez A."/>
            <person name="Perez Y."/>
            <person name="Pham C."/>
            <person name="Primus E.L."/>
            <person name="Pu L.-L."/>
            <person name="Puazo M."/>
            <person name="Qin X."/>
            <person name="Quiroz J.B."/>
            <person name="Reese J."/>
            <person name="Richards S."/>
            <person name="Rives C.M."/>
            <person name="Robberts R."/>
            <person name="Ruiz S.J."/>
            <person name="Ruiz M.J."/>
            <person name="Santibanez J."/>
            <person name="Schneider B.W."/>
            <person name="Sisson I."/>
            <person name="Smith M."/>
            <person name="Sodergren E."/>
            <person name="Song X.-Z."/>
            <person name="Song B.B."/>
            <person name="Summersgill H."/>
            <person name="Thelus R."/>
            <person name="Thornton R.D."/>
            <person name="Trejos Z.Y."/>
            <person name="Usmani K."/>
            <person name="Vattathil S."/>
            <person name="Villasana D."/>
            <person name="Walker D.L."/>
            <person name="Wang S."/>
            <person name="Wang K."/>
            <person name="White C.S."/>
            <person name="Williams A.C."/>
            <person name="Williamson J."/>
            <person name="Wilson K."/>
            <person name="Woghiren I.O."/>
            <person name="Woodworth J.R."/>
            <person name="Worley K.C."/>
            <person name="Wright R.A."/>
            <person name="Wu W."/>
            <person name="Young L."/>
            <person name="Zhang L."/>
            <person name="Zhang J."/>
            <person name="Zhu Y."/>
            <person name="Muzny D.M."/>
            <person name="Weinstock G."/>
            <person name="Gibbs R.A."/>
        </authorList>
    </citation>
    <scope>NUCLEOTIDE SEQUENCE [LARGE SCALE GENOMIC DNA]</scope>
    <source>
        <strain evidence="8">LSR1</strain>
    </source>
</reference>
<feature type="domain" description="MYND-type" evidence="6">
    <location>
        <begin position="722"/>
        <end position="759"/>
    </location>
</feature>
<dbReference type="Pfam" id="PF01753">
    <property type="entry name" value="zf-MYND"/>
    <property type="match status" value="1"/>
</dbReference>
<keyword evidence="1" id="KW-0479">Metal-binding</keyword>
<keyword evidence="2 4" id="KW-0863">Zinc-finger</keyword>
<dbReference type="PROSITE" id="PS50865">
    <property type="entry name" value="ZF_MYND_2"/>
    <property type="match status" value="1"/>
</dbReference>
<keyword evidence="3" id="KW-0862">Zinc</keyword>
<dbReference type="EnsemblMetazoa" id="XM_016805802.2">
    <property type="protein sequence ID" value="XP_016661291.1"/>
    <property type="gene ID" value="LOC100574406"/>
</dbReference>
<dbReference type="Gene3D" id="6.10.140.2220">
    <property type="match status" value="1"/>
</dbReference>
<dbReference type="AlphaFoldDB" id="A0A8R2D5B0"/>
<evidence type="ECO:0000256" key="4">
    <source>
        <dbReference type="PROSITE-ProRule" id="PRU00134"/>
    </source>
</evidence>
<accession>A0A8R2D5B0</accession>
<dbReference type="KEGG" id="api:100574406"/>
<evidence type="ECO:0000313" key="7">
    <source>
        <dbReference type="EnsemblMetazoa" id="XP_016661301.1"/>
    </source>
</evidence>
<dbReference type="InterPro" id="IPR002893">
    <property type="entry name" value="Znf_MYND"/>
</dbReference>
<dbReference type="OrthoDB" id="57654at2759"/>
<evidence type="ECO:0000256" key="3">
    <source>
        <dbReference type="ARBA" id="ARBA00022833"/>
    </source>
</evidence>
<evidence type="ECO:0000259" key="6">
    <source>
        <dbReference type="PROSITE" id="PS50865"/>
    </source>
</evidence>
<organism evidence="7 8">
    <name type="scientific">Acyrthosiphon pisum</name>
    <name type="common">Pea aphid</name>
    <dbReference type="NCBI Taxonomy" id="7029"/>
    <lineage>
        <taxon>Eukaryota</taxon>
        <taxon>Metazoa</taxon>
        <taxon>Ecdysozoa</taxon>
        <taxon>Arthropoda</taxon>
        <taxon>Hexapoda</taxon>
        <taxon>Insecta</taxon>
        <taxon>Pterygota</taxon>
        <taxon>Neoptera</taxon>
        <taxon>Paraneoptera</taxon>
        <taxon>Hemiptera</taxon>
        <taxon>Sternorrhyncha</taxon>
        <taxon>Aphidomorpha</taxon>
        <taxon>Aphidoidea</taxon>
        <taxon>Aphididae</taxon>
        <taxon>Macrosiphini</taxon>
        <taxon>Acyrthosiphon</taxon>
    </lineage>
</organism>
<dbReference type="RefSeq" id="XP_016661291.1">
    <property type="nucleotide sequence ID" value="XM_016805802.1"/>
</dbReference>
<dbReference type="GeneID" id="100574406"/>
<dbReference type="RefSeq" id="XP_016661301.1">
    <property type="nucleotide sequence ID" value="XM_016805812.1"/>
</dbReference>
<evidence type="ECO:0000256" key="5">
    <source>
        <dbReference type="SAM" id="MobiDB-lite"/>
    </source>
</evidence>
<reference evidence="7" key="2">
    <citation type="submission" date="2022-06" db="UniProtKB">
        <authorList>
            <consortium name="EnsemblMetazoa"/>
        </authorList>
    </citation>
    <scope>IDENTIFICATION</scope>
</reference>
<evidence type="ECO:0000256" key="1">
    <source>
        <dbReference type="ARBA" id="ARBA00022723"/>
    </source>
</evidence>
<evidence type="ECO:0000313" key="8">
    <source>
        <dbReference type="Proteomes" id="UP000007819"/>
    </source>
</evidence>
<dbReference type="SUPFAM" id="SSF144232">
    <property type="entry name" value="HIT/MYND zinc finger-like"/>
    <property type="match status" value="1"/>
</dbReference>
<proteinExistence type="predicted"/>
<feature type="compositionally biased region" description="Basic and acidic residues" evidence="5">
    <location>
        <begin position="48"/>
        <end position="61"/>
    </location>
</feature>
<feature type="compositionally biased region" description="Basic and acidic residues" evidence="5">
    <location>
        <begin position="68"/>
        <end position="134"/>
    </location>
</feature>
<dbReference type="EnsemblMetazoa" id="XM_016805812.2">
    <property type="protein sequence ID" value="XP_016661301.1"/>
    <property type="gene ID" value="LOC100574406"/>
</dbReference>
<keyword evidence="8" id="KW-1185">Reference proteome</keyword>
<feature type="region of interest" description="Disordered" evidence="5">
    <location>
        <begin position="47"/>
        <end position="148"/>
    </location>
</feature>